<name>A0A9P6G6I3_9PLEO</name>
<organism evidence="1 2">
    <name type="scientific">Paraphaeosphaeria minitans</name>
    <dbReference type="NCBI Taxonomy" id="565426"/>
    <lineage>
        <taxon>Eukaryota</taxon>
        <taxon>Fungi</taxon>
        <taxon>Dikarya</taxon>
        <taxon>Ascomycota</taxon>
        <taxon>Pezizomycotina</taxon>
        <taxon>Dothideomycetes</taxon>
        <taxon>Pleosporomycetidae</taxon>
        <taxon>Pleosporales</taxon>
        <taxon>Massarineae</taxon>
        <taxon>Didymosphaeriaceae</taxon>
        <taxon>Paraphaeosphaeria</taxon>
    </lineage>
</organism>
<dbReference type="Proteomes" id="UP000756921">
    <property type="component" value="Unassembled WGS sequence"/>
</dbReference>
<dbReference type="AlphaFoldDB" id="A0A9P6G6I3"/>
<protein>
    <submittedName>
        <fullName evidence="1">Uncharacterized protein</fullName>
    </submittedName>
</protein>
<proteinExistence type="predicted"/>
<evidence type="ECO:0000313" key="2">
    <source>
        <dbReference type="Proteomes" id="UP000756921"/>
    </source>
</evidence>
<evidence type="ECO:0000313" key="1">
    <source>
        <dbReference type="EMBL" id="KAF9729433.1"/>
    </source>
</evidence>
<comment type="caution">
    <text evidence="1">The sequence shown here is derived from an EMBL/GenBank/DDBJ whole genome shotgun (WGS) entry which is preliminary data.</text>
</comment>
<dbReference type="EMBL" id="WJXW01000016">
    <property type="protein sequence ID" value="KAF9729433.1"/>
    <property type="molecule type" value="Genomic_DNA"/>
</dbReference>
<keyword evidence="2" id="KW-1185">Reference proteome</keyword>
<reference evidence="1" key="1">
    <citation type="journal article" date="2020" name="Mol. Plant Microbe Interact.">
        <title>Genome Sequence of the Biocontrol Agent Coniothyrium minitans strain Conio (IMI 134523).</title>
        <authorList>
            <person name="Patel D."/>
            <person name="Shittu T.A."/>
            <person name="Baroncelli R."/>
            <person name="Muthumeenakshi S."/>
            <person name="Osborne T.H."/>
            <person name="Janganan T.K."/>
            <person name="Sreenivasaprasad S."/>
        </authorList>
    </citation>
    <scope>NUCLEOTIDE SEQUENCE</scope>
    <source>
        <strain evidence="1">Conio</strain>
    </source>
</reference>
<gene>
    <name evidence="1" type="ORF">PMIN01_12297</name>
</gene>
<sequence length="184" mass="19722">MRSSSRALLDHMYLRTVPTYGASPNAKHALSLRPSVADVLHATSSRRDDVALEPARFPGEALRTSPLLMARINGCMVRANALRTNQLKLHRLVALVTRTTCARATHLACFLPSSCTPDCGGASDQAADEPRRYGRAPHVPKPWTTYTIGNVPVALSSTYAQVTTVSAAKTPCGLLCMSSSATQC</sequence>
<accession>A0A9P6G6I3</accession>